<dbReference type="PANTHER" id="PTHR21646">
    <property type="entry name" value="UBIQUITIN CARBOXYL-TERMINAL HYDROLASE"/>
    <property type="match status" value="1"/>
</dbReference>
<keyword evidence="7" id="KW-1185">Reference proteome</keyword>
<dbReference type="PROSITE" id="PS50235">
    <property type="entry name" value="USP_3"/>
    <property type="match status" value="1"/>
</dbReference>
<dbReference type="SUPFAM" id="SSF54001">
    <property type="entry name" value="Cysteine proteinases"/>
    <property type="match status" value="1"/>
</dbReference>
<dbReference type="Pfam" id="PF00443">
    <property type="entry name" value="UCH"/>
    <property type="match status" value="1"/>
</dbReference>
<dbReference type="EC" id="3.4.19.12" evidence="2"/>
<comment type="caution">
    <text evidence="6">The sequence shown here is derived from an EMBL/GenBank/DDBJ whole genome shotgun (WGS) entry which is preliminary data.</text>
</comment>
<gene>
    <name evidence="6" type="ORF">chiPu_0014766</name>
</gene>
<evidence type="ECO:0000256" key="3">
    <source>
        <dbReference type="ARBA" id="ARBA00022801"/>
    </source>
</evidence>
<dbReference type="InterPro" id="IPR001394">
    <property type="entry name" value="Peptidase_C19_UCH"/>
</dbReference>
<feature type="region of interest" description="Disordered" evidence="4">
    <location>
        <begin position="112"/>
        <end position="151"/>
    </location>
</feature>
<evidence type="ECO:0000313" key="6">
    <source>
        <dbReference type="EMBL" id="GCC36273.1"/>
    </source>
</evidence>
<dbReference type="GO" id="GO:0004843">
    <property type="term" value="F:cysteine-type deubiquitinase activity"/>
    <property type="evidence" value="ECO:0007669"/>
    <property type="project" value="UniProtKB-EC"/>
</dbReference>
<protein>
    <recommendedName>
        <fullName evidence="2">ubiquitinyl hydrolase 1</fullName>
        <ecNumber evidence="2">3.4.19.12</ecNumber>
    </recommendedName>
</protein>
<feature type="region of interest" description="Disordered" evidence="4">
    <location>
        <begin position="185"/>
        <end position="252"/>
    </location>
</feature>
<accession>A0A401T0U7</accession>
<proteinExistence type="predicted"/>
<evidence type="ECO:0000259" key="5">
    <source>
        <dbReference type="PROSITE" id="PS50235"/>
    </source>
</evidence>
<dbReference type="EMBL" id="BEZZ01000804">
    <property type="protein sequence ID" value="GCC36273.1"/>
    <property type="molecule type" value="Genomic_DNA"/>
</dbReference>
<dbReference type="InterPro" id="IPR018200">
    <property type="entry name" value="USP_CS"/>
</dbReference>
<dbReference type="OrthoDB" id="292964at2759"/>
<dbReference type="Proteomes" id="UP000287033">
    <property type="component" value="Unassembled WGS sequence"/>
</dbReference>
<dbReference type="AlphaFoldDB" id="A0A401T0U7"/>
<dbReference type="InterPro" id="IPR038765">
    <property type="entry name" value="Papain-like_cys_pep_sf"/>
</dbReference>
<organism evidence="6 7">
    <name type="scientific">Chiloscyllium punctatum</name>
    <name type="common">Brownbanded bambooshark</name>
    <name type="synonym">Hemiscyllium punctatum</name>
    <dbReference type="NCBI Taxonomy" id="137246"/>
    <lineage>
        <taxon>Eukaryota</taxon>
        <taxon>Metazoa</taxon>
        <taxon>Chordata</taxon>
        <taxon>Craniata</taxon>
        <taxon>Vertebrata</taxon>
        <taxon>Chondrichthyes</taxon>
        <taxon>Elasmobranchii</taxon>
        <taxon>Galeomorphii</taxon>
        <taxon>Galeoidea</taxon>
        <taxon>Orectolobiformes</taxon>
        <taxon>Hemiscylliidae</taxon>
        <taxon>Chiloscyllium</taxon>
    </lineage>
</organism>
<dbReference type="STRING" id="137246.A0A401T0U7"/>
<name>A0A401T0U7_CHIPU</name>
<dbReference type="InterPro" id="IPR050185">
    <property type="entry name" value="Ub_carboxyl-term_hydrolase"/>
</dbReference>
<dbReference type="CDD" id="cd02257">
    <property type="entry name" value="Peptidase_C19"/>
    <property type="match status" value="1"/>
</dbReference>
<evidence type="ECO:0000256" key="2">
    <source>
        <dbReference type="ARBA" id="ARBA00012759"/>
    </source>
</evidence>
<dbReference type="Gene3D" id="3.90.70.10">
    <property type="entry name" value="Cysteine proteinases"/>
    <property type="match status" value="1"/>
</dbReference>
<feature type="domain" description="USP" evidence="5">
    <location>
        <begin position="1"/>
        <end position="107"/>
    </location>
</feature>
<dbReference type="PROSITE" id="PS00973">
    <property type="entry name" value="USP_2"/>
    <property type="match status" value="1"/>
</dbReference>
<feature type="compositionally biased region" description="Polar residues" evidence="4">
    <location>
        <begin position="130"/>
        <end position="145"/>
    </location>
</feature>
<comment type="catalytic activity">
    <reaction evidence="1">
        <text>Thiol-dependent hydrolysis of ester, thioester, amide, peptide and isopeptide bonds formed by the C-terminal Gly of ubiquitin (a 76-residue protein attached to proteins as an intracellular targeting signal).</text>
        <dbReference type="EC" id="3.4.19.12"/>
    </reaction>
</comment>
<evidence type="ECO:0000313" key="7">
    <source>
        <dbReference type="Proteomes" id="UP000287033"/>
    </source>
</evidence>
<keyword evidence="3" id="KW-0378">Hydrolase</keyword>
<reference evidence="6 7" key="1">
    <citation type="journal article" date="2018" name="Nat. Ecol. Evol.">
        <title>Shark genomes provide insights into elasmobranch evolution and the origin of vertebrates.</title>
        <authorList>
            <person name="Hara Y"/>
            <person name="Yamaguchi K"/>
            <person name="Onimaru K"/>
            <person name="Kadota M"/>
            <person name="Koyanagi M"/>
            <person name="Keeley SD"/>
            <person name="Tatsumi K"/>
            <person name="Tanaka K"/>
            <person name="Motone F"/>
            <person name="Kageyama Y"/>
            <person name="Nozu R"/>
            <person name="Adachi N"/>
            <person name="Nishimura O"/>
            <person name="Nakagawa R"/>
            <person name="Tanegashima C"/>
            <person name="Kiyatake I"/>
            <person name="Matsumoto R"/>
            <person name="Murakumo K"/>
            <person name="Nishida K"/>
            <person name="Terakita A"/>
            <person name="Kuratani S"/>
            <person name="Sato K"/>
            <person name="Hyodo S Kuraku.S."/>
        </authorList>
    </citation>
    <scope>NUCLEOTIDE SEQUENCE [LARGE SCALE GENOMIC DNA]</scope>
</reference>
<evidence type="ECO:0000256" key="4">
    <source>
        <dbReference type="SAM" id="MobiDB-lite"/>
    </source>
</evidence>
<dbReference type="InterPro" id="IPR028889">
    <property type="entry name" value="USP"/>
</dbReference>
<dbReference type="GO" id="GO:0016579">
    <property type="term" value="P:protein deubiquitination"/>
    <property type="evidence" value="ECO:0007669"/>
    <property type="project" value="InterPro"/>
</dbReference>
<evidence type="ECO:0000256" key="1">
    <source>
        <dbReference type="ARBA" id="ARBA00000707"/>
    </source>
</evidence>
<feature type="region of interest" description="Disordered" evidence="4">
    <location>
        <begin position="1"/>
        <end position="46"/>
    </location>
</feature>
<sequence>MAEHFTGGTVKGTGGTAMTKATQLEPGLSHGNDESNTSQNPQEDKDQEEYATYELFAICNHSGVYDSGHYVAYIKPSSSCKWYCFNDAFVHKICFILVMFPIYFKGENADEDEQCKGQTGMRKFSPIRNGGNNHDFGQSNPPSDQNTEDSSEDIDIVMKEENGAGGAMEKMRCGLMANEILLQNTDGKGVGNTDADEKWNEPKRMRKNSGTGNKVNNRGIRQGNPSSDPHTEHSPESSDAVMKGKQGTMKNIGMICELQEKEKQIEETDWKEGM</sequence>